<dbReference type="CDD" id="cd14798">
    <property type="entry name" value="RX-CC_like"/>
    <property type="match status" value="1"/>
</dbReference>
<keyword evidence="8" id="KW-1185">Reference proteome</keyword>
<dbReference type="InterPro" id="IPR027417">
    <property type="entry name" value="P-loop_NTPase"/>
</dbReference>
<evidence type="ECO:0000313" key="8">
    <source>
        <dbReference type="Proteomes" id="UP001293593"/>
    </source>
</evidence>
<evidence type="ECO:0008006" key="9">
    <source>
        <dbReference type="Google" id="ProtNLM"/>
    </source>
</evidence>
<evidence type="ECO:0000256" key="3">
    <source>
        <dbReference type="ARBA" id="ARBA00022821"/>
    </source>
</evidence>
<dbReference type="InterPro" id="IPR042197">
    <property type="entry name" value="Apaf_helical"/>
</dbReference>
<evidence type="ECO:0000256" key="1">
    <source>
        <dbReference type="ARBA" id="ARBA00022737"/>
    </source>
</evidence>
<dbReference type="PANTHER" id="PTHR36766:SF42">
    <property type="entry name" value="NB-ARC DOMAIN DISEASE RESISTANCE PROTEIN"/>
    <property type="match status" value="1"/>
</dbReference>
<dbReference type="Pfam" id="PF18052">
    <property type="entry name" value="Rx_N"/>
    <property type="match status" value="1"/>
</dbReference>
<keyword evidence="3" id="KW-0611">Plant defense</keyword>
<dbReference type="GO" id="GO:0043531">
    <property type="term" value="F:ADP binding"/>
    <property type="evidence" value="ECO:0007669"/>
    <property type="project" value="InterPro"/>
</dbReference>
<dbReference type="Gene3D" id="1.20.5.4130">
    <property type="match status" value="1"/>
</dbReference>
<dbReference type="InterPro" id="IPR041118">
    <property type="entry name" value="Rx_N"/>
</dbReference>
<evidence type="ECO:0000259" key="5">
    <source>
        <dbReference type="Pfam" id="PF00931"/>
    </source>
</evidence>
<dbReference type="PANTHER" id="PTHR36766">
    <property type="entry name" value="PLANT BROAD-SPECTRUM MILDEW RESISTANCE PROTEIN RPW8"/>
    <property type="match status" value="1"/>
</dbReference>
<dbReference type="Pfam" id="PF00931">
    <property type="entry name" value="NB-ARC"/>
    <property type="match status" value="1"/>
</dbReference>
<dbReference type="Gene3D" id="3.40.50.300">
    <property type="entry name" value="P-loop containing nucleotide triphosphate hydrolases"/>
    <property type="match status" value="1"/>
</dbReference>
<feature type="domain" description="NB-ARC" evidence="5">
    <location>
        <begin position="166"/>
        <end position="333"/>
    </location>
</feature>
<comment type="caution">
    <text evidence="7">The sequence shown here is derived from an EMBL/GenBank/DDBJ whole genome shotgun (WGS) entry which is preliminary data.</text>
</comment>
<dbReference type="InterPro" id="IPR038005">
    <property type="entry name" value="RX-like_CC"/>
</dbReference>
<dbReference type="AlphaFoldDB" id="A0AAE1J3B5"/>
<dbReference type="PRINTS" id="PR00364">
    <property type="entry name" value="DISEASERSIST"/>
</dbReference>
<sequence length="376" mass="42882">MTEAIVEVALETLSSLIQKQLGSFLGVNREMKRLSDVLTTIKAVLEDAEEKQLTDKSLKNWLRKLRHAAYLLEDILDECSTHALSLEYRHKVQGSCLYSFHPAHVMFRYKIAKKLKAISQRLDEIAKERLKFHLHETAPERRNEVMEWRQTTSIITQPQFYGRDAERDRIVNFLVHDASNSVDVSVYPIVGIGGLGKTTLAQQVFNDERVANHFELKIWVCVSEDFNLKRLSKAVIESAGHTCGDLDLEPLQQRLQEVVGRKRYLLVMDDVWNDNQEKWDRLKYVLACGSKGSSILVTTRLTNVACITGTVPPHQLSLLSEDDCWDLFKQRAFGPDKEERAELVAIGRVIVKKCKGVPLAAKTLGSLLHFKIDEKD</sequence>
<name>A0AAE1J3B5_9FABA</name>
<proteinExistence type="predicted"/>
<dbReference type="FunFam" id="3.40.50.300:FF:001091">
    <property type="entry name" value="Probable disease resistance protein At1g61300"/>
    <property type="match status" value="1"/>
</dbReference>
<dbReference type="GO" id="GO:0006952">
    <property type="term" value="P:defense response"/>
    <property type="evidence" value="ECO:0007669"/>
    <property type="project" value="UniProtKB-KW"/>
</dbReference>
<evidence type="ECO:0000256" key="2">
    <source>
        <dbReference type="ARBA" id="ARBA00022741"/>
    </source>
</evidence>
<organism evidence="7 8">
    <name type="scientific">Acacia crassicarpa</name>
    <name type="common">northern wattle</name>
    <dbReference type="NCBI Taxonomy" id="499986"/>
    <lineage>
        <taxon>Eukaryota</taxon>
        <taxon>Viridiplantae</taxon>
        <taxon>Streptophyta</taxon>
        <taxon>Embryophyta</taxon>
        <taxon>Tracheophyta</taxon>
        <taxon>Spermatophyta</taxon>
        <taxon>Magnoliopsida</taxon>
        <taxon>eudicotyledons</taxon>
        <taxon>Gunneridae</taxon>
        <taxon>Pentapetalae</taxon>
        <taxon>rosids</taxon>
        <taxon>fabids</taxon>
        <taxon>Fabales</taxon>
        <taxon>Fabaceae</taxon>
        <taxon>Caesalpinioideae</taxon>
        <taxon>mimosoid clade</taxon>
        <taxon>Acacieae</taxon>
        <taxon>Acacia</taxon>
    </lineage>
</organism>
<evidence type="ECO:0000256" key="4">
    <source>
        <dbReference type="ARBA" id="ARBA00022840"/>
    </source>
</evidence>
<dbReference type="Proteomes" id="UP001293593">
    <property type="component" value="Unassembled WGS sequence"/>
</dbReference>
<evidence type="ECO:0000313" key="7">
    <source>
        <dbReference type="EMBL" id="KAK4261268.1"/>
    </source>
</evidence>
<reference evidence="7" key="1">
    <citation type="submission" date="2023-10" db="EMBL/GenBank/DDBJ databases">
        <title>Chromosome-level genome of the transformable northern wattle, Acacia crassicarpa.</title>
        <authorList>
            <person name="Massaro I."/>
            <person name="Sinha N.R."/>
            <person name="Poethig S."/>
            <person name="Leichty A.R."/>
        </authorList>
    </citation>
    <scope>NUCLEOTIDE SEQUENCE</scope>
    <source>
        <strain evidence="7">Acra3RX</strain>
        <tissue evidence="7">Leaf</tissue>
    </source>
</reference>
<feature type="domain" description="Disease resistance N-terminal" evidence="6">
    <location>
        <begin position="5"/>
        <end position="90"/>
    </location>
</feature>
<dbReference type="SUPFAM" id="SSF52540">
    <property type="entry name" value="P-loop containing nucleoside triphosphate hydrolases"/>
    <property type="match status" value="1"/>
</dbReference>
<dbReference type="EMBL" id="JAWXYG010000010">
    <property type="protein sequence ID" value="KAK4261268.1"/>
    <property type="molecule type" value="Genomic_DNA"/>
</dbReference>
<evidence type="ECO:0000259" key="6">
    <source>
        <dbReference type="Pfam" id="PF18052"/>
    </source>
</evidence>
<dbReference type="Gene3D" id="1.10.8.430">
    <property type="entry name" value="Helical domain of apoptotic protease-activating factors"/>
    <property type="match status" value="1"/>
</dbReference>
<gene>
    <name evidence="7" type="ORF">QN277_004291</name>
</gene>
<keyword evidence="4" id="KW-0067">ATP-binding</keyword>
<protein>
    <recommendedName>
        <fullName evidence="9">Disease resistance protein RGA3</fullName>
    </recommendedName>
</protein>
<accession>A0AAE1J3B5</accession>
<dbReference type="InterPro" id="IPR002182">
    <property type="entry name" value="NB-ARC"/>
</dbReference>
<keyword evidence="1" id="KW-0677">Repeat</keyword>
<keyword evidence="2" id="KW-0547">Nucleotide-binding</keyword>
<dbReference type="GO" id="GO:0005524">
    <property type="term" value="F:ATP binding"/>
    <property type="evidence" value="ECO:0007669"/>
    <property type="project" value="UniProtKB-KW"/>
</dbReference>